<dbReference type="SUPFAM" id="SSF53901">
    <property type="entry name" value="Thiolase-like"/>
    <property type="match status" value="2"/>
</dbReference>
<dbReference type="InterPro" id="IPR000794">
    <property type="entry name" value="Beta-ketoacyl_synthase"/>
</dbReference>
<organism evidence="6 7">
    <name type="scientific">Phytomonospora endophytica</name>
    <dbReference type="NCBI Taxonomy" id="714109"/>
    <lineage>
        <taxon>Bacteria</taxon>
        <taxon>Bacillati</taxon>
        <taxon>Actinomycetota</taxon>
        <taxon>Actinomycetes</taxon>
        <taxon>Micromonosporales</taxon>
        <taxon>Micromonosporaceae</taxon>
        <taxon>Phytomonospora</taxon>
    </lineage>
</organism>
<dbReference type="SMART" id="SM00825">
    <property type="entry name" value="PKS_KS"/>
    <property type="match status" value="1"/>
</dbReference>
<keyword evidence="7" id="KW-1185">Reference proteome</keyword>
<dbReference type="InterPro" id="IPR016039">
    <property type="entry name" value="Thiolase-like"/>
</dbReference>
<reference evidence="6 7" key="1">
    <citation type="submission" date="2020-08" db="EMBL/GenBank/DDBJ databases">
        <title>Genomic Encyclopedia of Type Strains, Phase IV (KMG-IV): sequencing the most valuable type-strain genomes for metagenomic binning, comparative biology and taxonomic classification.</title>
        <authorList>
            <person name="Goeker M."/>
        </authorList>
    </citation>
    <scope>NUCLEOTIDE SEQUENCE [LARGE SCALE GENOMIC DNA]</scope>
    <source>
        <strain evidence="6 7">YIM 65646</strain>
    </source>
</reference>
<dbReference type="InterPro" id="IPR020841">
    <property type="entry name" value="PKS_Beta-ketoAc_synthase_dom"/>
</dbReference>
<protein>
    <submittedName>
        <fullName evidence="6">3-oxoacyl-[acyl-carrier-protein] synthase II</fullName>
        <ecNumber evidence="6">2.3.1.179</ecNumber>
    </submittedName>
</protein>
<evidence type="ECO:0000313" key="6">
    <source>
        <dbReference type="EMBL" id="MBB6038673.1"/>
    </source>
</evidence>
<dbReference type="EMBL" id="JACHGT010000017">
    <property type="protein sequence ID" value="MBB6038673.1"/>
    <property type="molecule type" value="Genomic_DNA"/>
</dbReference>
<keyword evidence="2 3" id="KW-0808">Transferase</keyword>
<dbReference type="PANTHER" id="PTHR11712:SF336">
    <property type="entry name" value="3-OXOACYL-[ACYL-CARRIER-PROTEIN] SYNTHASE, MITOCHONDRIAL"/>
    <property type="match status" value="1"/>
</dbReference>
<proteinExistence type="inferred from homology"/>
<dbReference type="Proteomes" id="UP000548476">
    <property type="component" value="Unassembled WGS sequence"/>
</dbReference>
<dbReference type="Pfam" id="PF00109">
    <property type="entry name" value="ketoacyl-synt"/>
    <property type="match status" value="1"/>
</dbReference>
<gene>
    <name evidence="6" type="ORF">HNR73_006559</name>
</gene>
<dbReference type="InterPro" id="IPR014031">
    <property type="entry name" value="Ketoacyl_synth_C"/>
</dbReference>
<dbReference type="GO" id="GO:0006633">
    <property type="term" value="P:fatty acid biosynthetic process"/>
    <property type="evidence" value="ECO:0007669"/>
    <property type="project" value="TreeGrafter"/>
</dbReference>
<evidence type="ECO:0000256" key="2">
    <source>
        <dbReference type="ARBA" id="ARBA00022679"/>
    </source>
</evidence>
<dbReference type="RefSeq" id="WP_184791450.1">
    <property type="nucleotide sequence ID" value="NZ_BONT01000069.1"/>
</dbReference>
<dbReference type="Gene3D" id="3.40.47.10">
    <property type="match status" value="2"/>
</dbReference>
<dbReference type="EC" id="2.3.1.179" evidence="6"/>
<feature type="domain" description="Ketosynthase family 3 (KS3)" evidence="5">
    <location>
        <begin position="45"/>
        <end position="453"/>
    </location>
</feature>
<sequence length="471" mass="49099">MKDIDVGGSTEIEPEKGGSAKETGNSPYSPEGTRPGCPSGTGSDAQRVLITGIGLIMPGATSATDFWRHLADGRSQMTRVPRLVDAGLPTQTAAVVDGFDYRCHLPDLRESYAAKYSREQLIVIASVANALQDAGVVDGDIDPQRIGVVGSSSRGPVQWWDETLGMGQSPGPQAALKSLPGSPTSLAAIHCGLQGPVVTLSNACVGGSQAIGMALDKLRSGEVDAMLAGGYEFPVTRSVVESFLALGDGVLCRATDPDDTMRPYDKRRRGFQFGEGSLWMFLETAESARRRGAVAYAEITAQRSGCEAGHPTTMDLTGAHGAALVNRTLADAGIEAADVGYMCGHGTATRYNDATECRIVDRVFGTEPGTRPALGSVKPVYGHSFGLSAAVNVAATALMLHRQVLTPTVGCVQVDPECAGDHVQGGARPQAFQHALSLAFALGSQTAVVALSRAPEAMRRPLSMAGELACG</sequence>
<dbReference type="AlphaFoldDB" id="A0A841FV78"/>
<evidence type="ECO:0000256" key="3">
    <source>
        <dbReference type="RuleBase" id="RU003694"/>
    </source>
</evidence>
<evidence type="ECO:0000256" key="1">
    <source>
        <dbReference type="ARBA" id="ARBA00008467"/>
    </source>
</evidence>
<comment type="caution">
    <text evidence="6">The sequence shown here is derived from an EMBL/GenBank/DDBJ whole genome shotgun (WGS) entry which is preliminary data.</text>
</comment>
<evidence type="ECO:0000259" key="5">
    <source>
        <dbReference type="PROSITE" id="PS52004"/>
    </source>
</evidence>
<dbReference type="CDD" id="cd00834">
    <property type="entry name" value="KAS_I_II"/>
    <property type="match status" value="1"/>
</dbReference>
<name>A0A841FV78_9ACTN</name>
<comment type="similarity">
    <text evidence="1 3">Belongs to the thiolase-like superfamily. Beta-ketoacyl-ACP synthases family.</text>
</comment>
<evidence type="ECO:0000313" key="7">
    <source>
        <dbReference type="Proteomes" id="UP000548476"/>
    </source>
</evidence>
<dbReference type="GO" id="GO:0004315">
    <property type="term" value="F:3-oxoacyl-[acyl-carrier-protein] synthase activity"/>
    <property type="evidence" value="ECO:0007669"/>
    <property type="project" value="UniProtKB-EC"/>
</dbReference>
<dbReference type="GO" id="GO:0005829">
    <property type="term" value="C:cytosol"/>
    <property type="evidence" value="ECO:0007669"/>
    <property type="project" value="TreeGrafter"/>
</dbReference>
<dbReference type="InterPro" id="IPR014030">
    <property type="entry name" value="Ketoacyl_synth_N"/>
</dbReference>
<dbReference type="PANTHER" id="PTHR11712">
    <property type="entry name" value="POLYKETIDE SYNTHASE-RELATED"/>
    <property type="match status" value="1"/>
</dbReference>
<dbReference type="Pfam" id="PF02801">
    <property type="entry name" value="Ketoacyl-synt_C"/>
    <property type="match status" value="1"/>
</dbReference>
<keyword evidence="6" id="KW-0012">Acyltransferase</keyword>
<feature type="region of interest" description="Disordered" evidence="4">
    <location>
        <begin position="1"/>
        <end position="43"/>
    </location>
</feature>
<evidence type="ECO:0000256" key="4">
    <source>
        <dbReference type="SAM" id="MobiDB-lite"/>
    </source>
</evidence>
<accession>A0A841FV78</accession>
<dbReference type="PROSITE" id="PS52004">
    <property type="entry name" value="KS3_2"/>
    <property type="match status" value="1"/>
</dbReference>